<dbReference type="InterPro" id="IPR002052">
    <property type="entry name" value="DNA_methylase_N6_adenine_CS"/>
</dbReference>
<evidence type="ECO:0000256" key="6">
    <source>
        <dbReference type="ARBA" id="ARBA00022747"/>
    </source>
</evidence>
<keyword evidence="5" id="KW-0949">S-adenosyl-L-methionine</keyword>
<evidence type="ECO:0000259" key="10">
    <source>
        <dbReference type="Pfam" id="PF07669"/>
    </source>
</evidence>
<comment type="caution">
    <text evidence="12">The sequence shown here is derived from an EMBL/GenBank/DDBJ whole genome shotgun (WGS) entry which is preliminary data.</text>
</comment>
<evidence type="ECO:0000256" key="2">
    <source>
        <dbReference type="ARBA" id="ARBA00011900"/>
    </source>
</evidence>
<dbReference type="RefSeq" id="WP_255928985.1">
    <property type="nucleotide sequence ID" value="NZ_JANFQP010000002.1"/>
</dbReference>
<dbReference type="GO" id="GO:0008168">
    <property type="term" value="F:methyltransferase activity"/>
    <property type="evidence" value="ECO:0007669"/>
    <property type="project" value="UniProtKB-KW"/>
</dbReference>
<protein>
    <recommendedName>
        <fullName evidence="2">site-specific DNA-methyltransferase (adenine-specific)</fullName>
        <ecNumber evidence="2">2.1.1.72</ecNumber>
    </recommendedName>
</protein>
<dbReference type="EMBL" id="JBHULG010000002">
    <property type="protein sequence ID" value="MFD2545176.1"/>
    <property type="molecule type" value="Genomic_DNA"/>
</dbReference>
<dbReference type="InterPro" id="IPR029063">
    <property type="entry name" value="SAM-dependent_MTases_sf"/>
</dbReference>
<dbReference type="PANTHER" id="PTHR33841">
    <property type="entry name" value="DNA METHYLTRANSFERASE YEEA-RELATED"/>
    <property type="match status" value="1"/>
</dbReference>
<evidence type="ECO:0000256" key="4">
    <source>
        <dbReference type="ARBA" id="ARBA00022679"/>
    </source>
</evidence>
<organism evidence="12 13">
    <name type="scientific">Kaistella montana</name>
    <dbReference type="NCBI Taxonomy" id="1849733"/>
    <lineage>
        <taxon>Bacteria</taxon>
        <taxon>Pseudomonadati</taxon>
        <taxon>Bacteroidota</taxon>
        <taxon>Flavobacteriia</taxon>
        <taxon>Flavobacteriales</taxon>
        <taxon>Weeksellaceae</taxon>
        <taxon>Chryseobacterium group</taxon>
        <taxon>Kaistella</taxon>
    </lineage>
</organism>
<dbReference type="Pfam" id="PF02384">
    <property type="entry name" value="N6_Mtase"/>
    <property type="match status" value="1"/>
</dbReference>
<feature type="domain" description="Type II methyltransferase M.TaqI-like" evidence="10">
    <location>
        <begin position="469"/>
        <end position="659"/>
    </location>
</feature>
<evidence type="ECO:0000256" key="8">
    <source>
        <dbReference type="ARBA" id="ARBA00047942"/>
    </source>
</evidence>
<gene>
    <name evidence="12" type="ORF">ACFSO8_06855</name>
</gene>
<dbReference type="PRINTS" id="PR00507">
    <property type="entry name" value="N12N6MTFRASE"/>
</dbReference>
<keyword evidence="3 12" id="KW-0489">Methyltransferase</keyword>
<dbReference type="InterPro" id="IPR011639">
    <property type="entry name" value="MethylTrfase_TaqI-like_dom"/>
</dbReference>
<name>A0ABW5K8N7_9FLAO</name>
<dbReference type="Gene3D" id="3.90.220.10">
    <property type="entry name" value="Adenine-n6-DNA-methyltransferase Taqi, Chain A, domain 2"/>
    <property type="match status" value="1"/>
</dbReference>
<comment type="catalytic activity">
    <reaction evidence="8">
        <text>a 2'-deoxyadenosine in DNA + S-adenosyl-L-methionine = an N(6)-methyl-2'-deoxyadenosine in DNA + S-adenosyl-L-homocysteine + H(+)</text>
        <dbReference type="Rhea" id="RHEA:15197"/>
        <dbReference type="Rhea" id="RHEA-COMP:12418"/>
        <dbReference type="Rhea" id="RHEA-COMP:12419"/>
        <dbReference type="ChEBI" id="CHEBI:15378"/>
        <dbReference type="ChEBI" id="CHEBI:57856"/>
        <dbReference type="ChEBI" id="CHEBI:59789"/>
        <dbReference type="ChEBI" id="CHEBI:90615"/>
        <dbReference type="ChEBI" id="CHEBI:90616"/>
        <dbReference type="EC" id="2.1.1.72"/>
    </reaction>
</comment>
<dbReference type="PANTHER" id="PTHR33841:SF1">
    <property type="entry name" value="DNA METHYLTRANSFERASE A"/>
    <property type="match status" value="1"/>
</dbReference>
<evidence type="ECO:0000256" key="7">
    <source>
        <dbReference type="ARBA" id="ARBA00023125"/>
    </source>
</evidence>
<accession>A0ABW5K8N7</accession>
<dbReference type="InterPro" id="IPR025931">
    <property type="entry name" value="TaqI_C"/>
</dbReference>
<dbReference type="InterPro" id="IPR050953">
    <property type="entry name" value="N4_N6_ade-DNA_methylase"/>
</dbReference>
<evidence type="ECO:0000256" key="1">
    <source>
        <dbReference type="ARBA" id="ARBA00006594"/>
    </source>
</evidence>
<sequence length="965" mass="112450">MLQNAYLKTRELIETFKANEAHYLSPSYVEARVRQDFIDKLFMALDWDVLHDIQKNPFEQEVKVEKPQRQEGHQAQKRADYAFYLAPDFKKVQFFVEAKKPSRTLRQNRDDYFQTAKYGWNSQTGISILTDFEEIVLIDCRFKPDFDTILSNEIKYYKYLDLLDEEKFSEFYWLFSREAVDAGNLTKFVENLPQPKGKAKQLKLFGGRYQSIDDSFLDYIDDIRLQMAQAFYQNNPTLDHYDLTEATQRTIDRLVFIRFLEDKQIEPEDLMHGISTSEHPWRKFIELSKRLDAKYNGVVFKEHFIDKNAFLGANEELFKNIAQDLDHTNTPYDFNYIPIHILGNIYERFLGKIIVVEDGKARIELKPEVRKAGGVFYTPKYIVDYIVENTVGKKIADKKPKEIAKLKFADIACGSGSFLIGVYDFLLDYYKKYYNQNSDDAKKDGCIFDTENQIWVLSIRQKQQILLDNVFGVDIDLQATEVSQVSLFLKLLEDETMATANDMNVLFAEKILPDLSGNIKCGNSLIGYEIMDGVLEFGKEEMRKLNPFDFEQAFPMVFSSARGTKQSGFDAIVGNPPYVKVLDKFILKFFQQNYQHQNYQYDLYLLFLERYHHLLNKTGLLGVIIPNTWLQSVTFTNIRKHLLNAYSWKKILHSKKHIFDAVVDTHVIIFENGNAGKENYFDVDLVQDEKAIPYQQLDQNAFEKNGEIVNVLARPEETQLYKKILANSIFLKECSISTVGVKPFQVGKGVPKQTREIVDEKPFVKENQHKPEGENWLPLLRGSLMNKYVNFWNENSWIQYGEWLAEPRKPEIFQAEEKIIIRQTADRIIATIIGRNIIARDNLNIVIPQYINGNFVLGNLNSKLTDFYYQQLNPEKGEVLAQVKKTHVEQLPIPKITPENQPLHDALVKLVEQMLQAKKDEQKAVSDHDRNFYRNLIQSLDNRINKTVYQLYNLTDEEIALVEGA</sequence>
<feature type="domain" description="DNA methylase adenine-specific" evidence="9">
    <location>
        <begin position="340"/>
        <end position="439"/>
    </location>
</feature>
<feature type="domain" description="TaqI-like C-terminal specificity" evidence="11">
    <location>
        <begin position="778"/>
        <end position="893"/>
    </location>
</feature>
<evidence type="ECO:0000313" key="13">
    <source>
        <dbReference type="Proteomes" id="UP001597394"/>
    </source>
</evidence>
<keyword evidence="7" id="KW-0238">DNA-binding</keyword>
<evidence type="ECO:0000259" key="11">
    <source>
        <dbReference type="Pfam" id="PF12950"/>
    </source>
</evidence>
<proteinExistence type="inferred from homology"/>
<dbReference type="Pfam" id="PF12950">
    <property type="entry name" value="TaqI_C"/>
    <property type="match status" value="1"/>
</dbReference>
<dbReference type="InterPro" id="IPR023135">
    <property type="entry name" value="N6_DNA_MeTrfase_TaqI_C"/>
</dbReference>
<evidence type="ECO:0000256" key="5">
    <source>
        <dbReference type="ARBA" id="ARBA00022691"/>
    </source>
</evidence>
<dbReference type="Proteomes" id="UP001597394">
    <property type="component" value="Unassembled WGS sequence"/>
</dbReference>
<dbReference type="InterPro" id="IPR003356">
    <property type="entry name" value="DNA_methylase_A-5"/>
</dbReference>
<dbReference type="SUPFAM" id="SSF53335">
    <property type="entry name" value="S-adenosyl-L-methionine-dependent methyltransferases"/>
    <property type="match status" value="1"/>
</dbReference>
<dbReference type="PROSITE" id="PS00092">
    <property type="entry name" value="N6_MTASE"/>
    <property type="match status" value="1"/>
</dbReference>
<reference evidence="13" key="1">
    <citation type="journal article" date="2019" name="Int. J. Syst. Evol. Microbiol.">
        <title>The Global Catalogue of Microorganisms (GCM) 10K type strain sequencing project: providing services to taxonomists for standard genome sequencing and annotation.</title>
        <authorList>
            <consortium name="The Broad Institute Genomics Platform"/>
            <consortium name="The Broad Institute Genome Sequencing Center for Infectious Disease"/>
            <person name="Wu L."/>
            <person name="Ma J."/>
        </authorList>
    </citation>
    <scope>NUCLEOTIDE SEQUENCE [LARGE SCALE GENOMIC DNA]</scope>
    <source>
        <strain evidence="13">KCTC 52204</strain>
    </source>
</reference>
<dbReference type="Pfam" id="PF07669">
    <property type="entry name" value="Eco57I"/>
    <property type="match status" value="1"/>
</dbReference>
<dbReference type="Gene3D" id="3.40.50.150">
    <property type="entry name" value="Vaccinia Virus protein VP39"/>
    <property type="match status" value="1"/>
</dbReference>
<dbReference type="GO" id="GO:0032259">
    <property type="term" value="P:methylation"/>
    <property type="evidence" value="ECO:0007669"/>
    <property type="project" value="UniProtKB-KW"/>
</dbReference>
<keyword evidence="4" id="KW-0808">Transferase</keyword>
<dbReference type="EC" id="2.1.1.72" evidence="2"/>
<keyword evidence="13" id="KW-1185">Reference proteome</keyword>
<evidence type="ECO:0000256" key="3">
    <source>
        <dbReference type="ARBA" id="ARBA00022603"/>
    </source>
</evidence>
<evidence type="ECO:0000259" key="9">
    <source>
        <dbReference type="Pfam" id="PF02384"/>
    </source>
</evidence>
<comment type="similarity">
    <text evidence="1">Belongs to the N(4)/N(6)-methyltransferase family.</text>
</comment>
<evidence type="ECO:0000313" key="12">
    <source>
        <dbReference type="EMBL" id="MFD2545176.1"/>
    </source>
</evidence>
<keyword evidence="6" id="KW-0680">Restriction system</keyword>